<keyword evidence="2" id="KW-1185">Reference proteome</keyword>
<evidence type="ECO:0008006" key="3">
    <source>
        <dbReference type="Google" id="ProtNLM"/>
    </source>
</evidence>
<evidence type="ECO:0000313" key="2">
    <source>
        <dbReference type="Proteomes" id="UP000653076"/>
    </source>
</evidence>
<accession>A0ABQ4JJI9</accession>
<protein>
    <recommendedName>
        <fullName evidence="3">Transcriptional regulator</fullName>
    </recommendedName>
</protein>
<evidence type="ECO:0000313" key="1">
    <source>
        <dbReference type="EMBL" id="GIJ30767.1"/>
    </source>
</evidence>
<dbReference type="Proteomes" id="UP000653076">
    <property type="component" value="Unassembled WGS sequence"/>
</dbReference>
<organism evidence="1 2">
    <name type="scientific">Micromonospora qiuiae</name>
    <dbReference type="NCBI Taxonomy" id="502268"/>
    <lineage>
        <taxon>Bacteria</taxon>
        <taxon>Bacillati</taxon>
        <taxon>Actinomycetota</taxon>
        <taxon>Actinomycetes</taxon>
        <taxon>Micromonosporales</taxon>
        <taxon>Micromonosporaceae</taxon>
        <taxon>Micromonospora</taxon>
    </lineage>
</organism>
<dbReference type="EMBL" id="BOPC01000142">
    <property type="protein sequence ID" value="GIJ30767.1"/>
    <property type="molecule type" value="Genomic_DNA"/>
</dbReference>
<proteinExistence type="predicted"/>
<comment type="caution">
    <text evidence="1">The sequence shown here is derived from an EMBL/GenBank/DDBJ whole genome shotgun (WGS) entry which is preliminary data.</text>
</comment>
<sequence>MAAPETPEQITRTRTVTAEAILGNRADLRGYPYRLLSVVARRGIGGDQITQAVAAAEVLEAFGWELVTVAELASSRMVYAVLRRR</sequence>
<reference evidence="1 2" key="1">
    <citation type="submission" date="2021-01" db="EMBL/GenBank/DDBJ databases">
        <title>Whole genome shotgun sequence of Verrucosispora qiuiae NBRC 106684.</title>
        <authorList>
            <person name="Komaki H."/>
            <person name="Tamura T."/>
        </authorList>
    </citation>
    <scope>NUCLEOTIDE SEQUENCE [LARGE SCALE GENOMIC DNA]</scope>
    <source>
        <strain evidence="1 2">NBRC 106684</strain>
    </source>
</reference>
<name>A0ABQ4JJI9_9ACTN</name>
<gene>
    <name evidence="1" type="ORF">Vqi01_59290</name>
</gene>
<dbReference type="RefSeq" id="WP_204038455.1">
    <property type="nucleotide sequence ID" value="NZ_BOPC01000142.1"/>
</dbReference>